<feature type="compositionally biased region" description="Low complexity" evidence="9">
    <location>
        <begin position="311"/>
        <end position="320"/>
    </location>
</feature>
<keyword evidence="6" id="KW-0819">tRNA processing</keyword>
<comment type="catalytic activity">
    <reaction evidence="1">
        <text>guanosine(46) in tRNA + S-adenosyl-L-methionine = N(7)-methylguanosine(46) in tRNA + S-adenosyl-L-homocysteine</text>
        <dbReference type="Rhea" id="RHEA:42708"/>
        <dbReference type="Rhea" id="RHEA-COMP:10188"/>
        <dbReference type="Rhea" id="RHEA-COMP:10189"/>
        <dbReference type="ChEBI" id="CHEBI:57856"/>
        <dbReference type="ChEBI" id="CHEBI:59789"/>
        <dbReference type="ChEBI" id="CHEBI:74269"/>
        <dbReference type="ChEBI" id="CHEBI:74480"/>
        <dbReference type="EC" id="2.1.1.33"/>
    </reaction>
</comment>
<evidence type="ECO:0000313" key="10">
    <source>
        <dbReference type="EMBL" id="OQR82167.1"/>
    </source>
</evidence>
<dbReference type="EC" id="2.1.1.33" evidence="2"/>
<feature type="compositionally biased region" description="Basic residues" evidence="9">
    <location>
        <begin position="75"/>
        <end position="85"/>
    </location>
</feature>
<proteinExistence type="predicted"/>
<feature type="compositionally biased region" description="Polar residues" evidence="9">
    <location>
        <begin position="37"/>
        <end position="50"/>
    </location>
</feature>
<dbReference type="SUPFAM" id="SSF48452">
    <property type="entry name" value="TPR-like"/>
    <property type="match status" value="1"/>
</dbReference>
<dbReference type="InterPro" id="IPR002885">
    <property type="entry name" value="PPR_rpt"/>
</dbReference>
<evidence type="ECO:0000256" key="9">
    <source>
        <dbReference type="SAM" id="MobiDB-lite"/>
    </source>
</evidence>
<keyword evidence="4" id="KW-0808">Transferase</keyword>
<gene>
    <name evidence="10" type="ORF">THRCLA_11094</name>
</gene>
<evidence type="ECO:0000256" key="6">
    <source>
        <dbReference type="ARBA" id="ARBA00022694"/>
    </source>
</evidence>
<evidence type="ECO:0000313" key="11">
    <source>
        <dbReference type="Proteomes" id="UP000243217"/>
    </source>
</evidence>
<protein>
    <recommendedName>
        <fullName evidence="2">tRNA (guanine(46)-N(7))-methyltransferase</fullName>
        <ecNumber evidence="2">2.1.1.33</ecNumber>
    </recommendedName>
</protein>
<dbReference type="Pfam" id="PF02390">
    <property type="entry name" value="Methyltransf_4"/>
    <property type="match status" value="1"/>
</dbReference>
<evidence type="ECO:0000256" key="2">
    <source>
        <dbReference type="ARBA" id="ARBA00011977"/>
    </source>
</evidence>
<dbReference type="GO" id="GO:0008176">
    <property type="term" value="F:tRNA (guanine(46)-N7)-methyltransferase activity"/>
    <property type="evidence" value="ECO:0007669"/>
    <property type="project" value="UniProtKB-EC"/>
</dbReference>
<accession>A0A1V9Y8W4</accession>
<dbReference type="Proteomes" id="UP000243217">
    <property type="component" value="Unassembled WGS sequence"/>
</dbReference>
<evidence type="ECO:0000256" key="4">
    <source>
        <dbReference type="ARBA" id="ARBA00022679"/>
    </source>
</evidence>
<feature type="compositionally biased region" description="Basic and acidic residues" evidence="9">
    <location>
        <begin position="65"/>
        <end position="74"/>
    </location>
</feature>
<evidence type="ECO:0000256" key="1">
    <source>
        <dbReference type="ARBA" id="ARBA00000142"/>
    </source>
</evidence>
<dbReference type="SUPFAM" id="SSF53335">
    <property type="entry name" value="S-adenosyl-L-methionine-dependent methyltransferases"/>
    <property type="match status" value="1"/>
</dbReference>
<comment type="caution">
    <text evidence="10">The sequence shown here is derived from an EMBL/GenBank/DDBJ whole genome shotgun (WGS) entry which is preliminary data.</text>
</comment>
<keyword evidence="7" id="KW-0677">Repeat</keyword>
<feature type="repeat" description="PPR" evidence="8">
    <location>
        <begin position="158"/>
        <end position="192"/>
    </location>
</feature>
<evidence type="ECO:0000256" key="3">
    <source>
        <dbReference type="ARBA" id="ARBA00022603"/>
    </source>
</evidence>
<name>A0A1V9Y8W4_9STRA</name>
<feature type="region of interest" description="Disordered" evidence="9">
    <location>
        <begin position="311"/>
        <end position="330"/>
    </location>
</feature>
<dbReference type="AlphaFoldDB" id="A0A1V9Y8W4"/>
<dbReference type="InterPro" id="IPR029063">
    <property type="entry name" value="SAM-dependent_MTases_sf"/>
</dbReference>
<feature type="repeat" description="PPR" evidence="8">
    <location>
        <begin position="193"/>
        <end position="227"/>
    </location>
</feature>
<sequence length="645" mass="72243">MAQAGKGKNLNKKNAGAGKKAYGNGTKQREQAVKASPAQSQKKVVKSNESSGKRNDGKGFVQKRKAGDWNEKQAKKPKVMQKKKKDNPETVKLNKEIAQYASRKQYQEANEVYERARSKKLANSYTYVNMMNVCVRCGDLNQAFHVFTEMKNAKIEPDVVAYTTLLKGLCGEGKLTEALKYVKEMEIKRVPLNIRTVNTILRGCILVGAIAEAEKIFDDLTKWKVLPDASTWEYMISLCSRNLQLKKAMTLFGKGLLALGKDVAENPNILLSIARGATLLGDWTNAQKYMAMTKNCLNILDAQKDNLALSAESSSTTTTEGGKRGWGSQSDTRQESLMVFLKHRREEVRRELTLIQSYYDAVKDADENLCSTLFDSYKRVFLIPIVQSTSELQNALGNGVLDTMGLRAVLKKYDAEKIESVVSKFESRLRENVIRMNKVFGKKNKKPVKLEVCSGAGEWIVSQAKKDDANWVALEIRHDRTYQIFTQAVFEQVDNLCIIGGDATKVIPNHLTAELVDFMFINFPEPPQQTGGDSSQAKHLLTKEFFGDCVRLLKPKGRLTIVTDNKWYAQMLLKIISQVNGIKGVILSNGNVVETMASSFHLYLGDPPKECGVADTKSSSYFDRLAKQDSRRASQGTHFISIYRK</sequence>
<dbReference type="Pfam" id="PF13812">
    <property type="entry name" value="PPR_3"/>
    <property type="match status" value="1"/>
</dbReference>
<dbReference type="PROSITE" id="PS51625">
    <property type="entry name" value="SAM_MT_TRMB"/>
    <property type="match status" value="1"/>
</dbReference>
<evidence type="ECO:0000256" key="7">
    <source>
        <dbReference type="ARBA" id="ARBA00022737"/>
    </source>
</evidence>
<organism evidence="10 11">
    <name type="scientific">Thraustotheca clavata</name>
    <dbReference type="NCBI Taxonomy" id="74557"/>
    <lineage>
        <taxon>Eukaryota</taxon>
        <taxon>Sar</taxon>
        <taxon>Stramenopiles</taxon>
        <taxon>Oomycota</taxon>
        <taxon>Saprolegniomycetes</taxon>
        <taxon>Saprolegniales</taxon>
        <taxon>Achlyaceae</taxon>
        <taxon>Thraustotheca</taxon>
    </lineage>
</organism>
<dbReference type="PANTHER" id="PTHR47447">
    <property type="entry name" value="OS03G0856100 PROTEIN"/>
    <property type="match status" value="1"/>
</dbReference>
<dbReference type="EMBL" id="JNBS01004830">
    <property type="protein sequence ID" value="OQR82167.1"/>
    <property type="molecule type" value="Genomic_DNA"/>
</dbReference>
<feature type="compositionally biased region" description="Low complexity" evidence="9">
    <location>
        <begin position="1"/>
        <end position="25"/>
    </location>
</feature>
<dbReference type="Gene3D" id="1.25.40.10">
    <property type="entry name" value="Tetratricopeptide repeat domain"/>
    <property type="match status" value="1"/>
</dbReference>
<evidence type="ECO:0000256" key="5">
    <source>
        <dbReference type="ARBA" id="ARBA00022691"/>
    </source>
</evidence>
<feature type="region of interest" description="Disordered" evidence="9">
    <location>
        <begin position="1"/>
        <end position="90"/>
    </location>
</feature>
<dbReference type="NCBIfam" id="TIGR00756">
    <property type="entry name" value="PPR"/>
    <property type="match status" value="2"/>
</dbReference>
<evidence type="ECO:0000256" key="8">
    <source>
        <dbReference type="PROSITE-ProRule" id="PRU00708"/>
    </source>
</evidence>
<keyword evidence="11" id="KW-1185">Reference proteome</keyword>
<dbReference type="InterPro" id="IPR011990">
    <property type="entry name" value="TPR-like_helical_dom_sf"/>
</dbReference>
<feature type="repeat" description="PPR" evidence="8">
    <location>
        <begin position="123"/>
        <end position="157"/>
    </location>
</feature>
<dbReference type="InterPro" id="IPR003358">
    <property type="entry name" value="tRNA_(Gua-N-7)_MeTrfase_Trmb"/>
</dbReference>
<keyword evidence="5" id="KW-0949">S-adenosyl-L-methionine</keyword>
<reference evidence="10 11" key="1">
    <citation type="journal article" date="2014" name="Genome Biol. Evol.">
        <title>The secreted proteins of Achlya hypogyna and Thraustotheca clavata identify the ancestral oomycete secretome and reveal gene acquisitions by horizontal gene transfer.</title>
        <authorList>
            <person name="Misner I."/>
            <person name="Blouin N."/>
            <person name="Leonard G."/>
            <person name="Richards T.A."/>
            <person name="Lane C.E."/>
        </authorList>
    </citation>
    <scope>NUCLEOTIDE SEQUENCE [LARGE SCALE GENOMIC DNA]</scope>
    <source>
        <strain evidence="10 11">ATCC 34112</strain>
    </source>
</reference>
<dbReference type="STRING" id="74557.A0A1V9Y8W4"/>
<dbReference type="PANTHER" id="PTHR47447:SF23">
    <property type="entry name" value="PENTACOTRIPEPTIDE-REPEAT REGION OF PRORP DOMAIN-CONTAINING PROTEIN"/>
    <property type="match status" value="1"/>
</dbReference>
<dbReference type="Gene3D" id="3.40.50.150">
    <property type="entry name" value="Vaccinia Virus protein VP39"/>
    <property type="match status" value="1"/>
</dbReference>
<dbReference type="OrthoDB" id="42736at2759"/>
<dbReference type="PROSITE" id="PS51375">
    <property type="entry name" value="PPR"/>
    <property type="match status" value="3"/>
</dbReference>
<keyword evidence="3" id="KW-0489">Methyltransferase</keyword>
<dbReference type="Pfam" id="PF13041">
    <property type="entry name" value="PPR_2"/>
    <property type="match status" value="1"/>
</dbReference>